<dbReference type="InParanoid" id="A0A0C3DBJ9"/>
<feature type="compositionally biased region" description="Polar residues" evidence="1">
    <location>
        <begin position="1"/>
        <end position="14"/>
    </location>
</feature>
<protein>
    <submittedName>
        <fullName evidence="2">Uncharacterized protein</fullName>
    </submittedName>
</protein>
<accession>A0A0C3DBJ9</accession>
<keyword evidence="3" id="KW-1185">Reference proteome</keyword>
<evidence type="ECO:0000313" key="3">
    <source>
        <dbReference type="Proteomes" id="UP000053989"/>
    </source>
</evidence>
<organism evidence="2 3">
    <name type="scientific">Scleroderma citrinum Foug A</name>
    <dbReference type="NCBI Taxonomy" id="1036808"/>
    <lineage>
        <taxon>Eukaryota</taxon>
        <taxon>Fungi</taxon>
        <taxon>Dikarya</taxon>
        <taxon>Basidiomycota</taxon>
        <taxon>Agaricomycotina</taxon>
        <taxon>Agaricomycetes</taxon>
        <taxon>Agaricomycetidae</taxon>
        <taxon>Boletales</taxon>
        <taxon>Sclerodermatineae</taxon>
        <taxon>Sclerodermataceae</taxon>
        <taxon>Scleroderma</taxon>
    </lineage>
</organism>
<dbReference type="HOGENOM" id="CLU_1595532_0_0_1"/>
<evidence type="ECO:0000256" key="1">
    <source>
        <dbReference type="SAM" id="MobiDB-lite"/>
    </source>
</evidence>
<feature type="region of interest" description="Disordered" evidence="1">
    <location>
        <begin position="1"/>
        <end position="29"/>
    </location>
</feature>
<dbReference type="EMBL" id="KN822091">
    <property type="protein sequence ID" value="KIM58085.1"/>
    <property type="molecule type" value="Genomic_DNA"/>
</dbReference>
<reference evidence="3" key="2">
    <citation type="submission" date="2015-01" db="EMBL/GenBank/DDBJ databases">
        <title>Evolutionary Origins and Diversification of the Mycorrhizal Mutualists.</title>
        <authorList>
            <consortium name="DOE Joint Genome Institute"/>
            <consortium name="Mycorrhizal Genomics Consortium"/>
            <person name="Kohler A."/>
            <person name="Kuo A."/>
            <person name="Nagy L.G."/>
            <person name="Floudas D."/>
            <person name="Copeland A."/>
            <person name="Barry K.W."/>
            <person name="Cichocki N."/>
            <person name="Veneault-Fourrey C."/>
            <person name="LaButti K."/>
            <person name="Lindquist E.A."/>
            <person name="Lipzen A."/>
            <person name="Lundell T."/>
            <person name="Morin E."/>
            <person name="Murat C."/>
            <person name="Riley R."/>
            <person name="Ohm R."/>
            <person name="Sun H."/>
            <person name="Tunlid A."/>
            <person name="Henrissat B."/>
            <person name="Grigoriev I.V."/>
            <person name="Hibbett D.S."/>
            <person name="Martin F."/>
        </authorList>
    </citation>
    <scope>NUCLEOTIDE SEQUENCE [LARGE SCALE GENOMIC DNA]</scope>
    <source>
        <strain evidence="3">Foug A</strain>
    </source>
</reference>
<dbReference type="AlphaFoldDB" id="A0A0C3DBJ9"/>
<name>A0A0C3DBJ9_9AGAM</name>
<evidence type="ECO:0000313" key="2">
    <source>
        <dbReference type="EMBL" id="KIM58085.1"/>
    </source>
</evidence>
<gene>
    <name evidence="2" type="ORF">SCLCIDRAFT_28358</name>
</gene>
<reference evidence="2 3" key="1">
    <citation type="submission" date="2014-04" db="EMBL/GenBank/DDBJ databases">
        <authorList>
            <consortium name="DOE Joint Genome Institute"/>
            <person name="Kuo A."/>
            <person name="Kohler A."/>
            <person name="Nagy L.G."/>
            <person name="Floudas D."/>
            <person name="Copeland A."/>
            <person name="Barry K.W."/>
            <person name="Cichocki N."/>
            <person name="Veneault-Fourrey C."/>
            <person name="LaButti K."/>
            <person name="Lindquist E.A."/>
            <person name="Lipzen A."/>
            <person name="Lundell T."/>
            <person name="Morin E."/>
            <person name="Murat C."/>
            <person name="Sun H."/>
            <person name="Tunlid A."/>
            <person name="Henrissat B."/>
            <person name="Grigoriev I.V."/>
            <person name="Hibbett D.S."/>
            <person name="Martin F."/>
            <person name="Nordberg H.P."/>
            <person name="Cantor M.N."/>
            <person name="Hua S.X."/>
        </authorList>
    </citation>
    <scope>NUCLEOTIDE SEQUENCE [LARGE SCALE GENOMIC DNA]</scope>
    <source>
        <strain evidence="2 3">Foug A</strain>
    </source>
</reference>
<sequence length="167" mass="18067">MLQQQPGETLPIQNHDSHPSPPALGSSSSALVCGGCASCSAGGPSENMTKPIGSGETTQPKMSYKEQEWLKAEGLYFFWHKPVPSSESDEPPGVESFGINIDFGDIENQHELLVCLQDCGLAMNNINVPGEDNDDLDDDIELVDLPETNAKFTAQMRNHFIHLGPGE</sequence>
<proteinExistence type="predicted"/>
<dbReference type="Proteomes" id="UP000053989">
    <property type="component" value="Unassembled WGS sequence"/>
</dbReference>